<dbReference type="KEGG" id="beo:BEH_07420"/>
<evidence type="ECO:0000256" key="2">
    <source>
        <dbReference type="ARBA" id="ARBA00022512"/>
    </source>
</evidence>
<evidence type="ECO:0000256" key="6">
    <source>
        <dbReference type="SAM" id="MobiDB-lite"/>
    </source>
</evidence>
<reference evidence="10" key="2">
    <citation type="submission" date="2015-06" db="EMBL/GenBank/DDBJ databases">
        <title>Genome Sequence of Bacillus endophyticus and Analysis of its Companion Mechanism in the Ketogulonigenium vulgare-Bacillus strain Consortium.</title>
        <authorList>
            <person name="Jia N."/>
            <person name="Du J."/>
            <person name="Ding M.-Z."/>
            <person name="Gao F."/>
            <person name="Yuan Y.-J."/>
        </authorList>
    </citation>
    <scope>NUCLEOTIDE SEQUENCE [LARGE SCALE GENOMIC DNA]</scope>
    <source>
        <strain evidence="10">Hbe603</strain>
    </source>
</reference>
<comment type="subcellular location">
    <subcellularLocation>
        <location evidence="1">Secreted</location>
        <location evidence="1">Cell wall</location>
        <topology evidence="1">Peptidoglycan-anchor</topology>
    </subcellularLocation>
</comment>
<proteinExistence type="predicted"/>
<keyword evidence="4" id="KW-0732">Signal</keyword>
<evidence type="ECO:0000256" key="3">
    <source>
        <dbReference type="ARBA" id="ARBA00022525"/>
    </source>
</evidence>
<dbReference type="Proteomes" id="UP000036202">
    <property type="component" value="Chromosome"/>
</dbReference>
<protein>
    <recommendedName>
        <fullName evidence="8">Gram-positive cocci surface proteins LPxTG domain-containing protein</fullName>
    </recommendedName>
</protein>
<feature type="compositionally biased region" description="Basic and acidic residues" evidence="6">
    <location>
        <begin position="56"/>
        <end position="65"/>
    </location>
</feature>
<evidence type="ECO:0000256" key="7">
    <source>
        <dbReference type="SAM" id="Phobius"/>
    </source>
</evidence>
<dbReference type="PATRIC" id="fig|135735.6.peg.1501"/>
<feature type="transmembrane region" description="Helical" evidence="7">
    <location>
        <begin position="147"/>
        <end position="165"/>
    </location>
</feature>
<sequence>MKKLCAGIMACGFVLGVGNVTTQAAPSDDKNCIDFKGDKQALMDFWYQNGYNANNDPHDLDRDNDGLPCETTKGEWDQYVAEKEEAKKEDSATEETTKQEESTSTTPATTEEKSDDDKQSTVTTTKEESTETKEQGEALPNTATNDVAMMGLAGLMAAAGGVLMFKRRKK</sequence>
<evidence type="ECO:0000256" key="1">
    <source>
        <dbReference type="ARBA" id="ARBA00004168"/>
    </source>
</evidence>
<evidence type="ECO:0000256" key="4">
    <source>
        <dbReference type="ARBA" id="ARBA00022729"/>
    </source>
</evidence>
<dbReference type="NCBIfam" id="TIGR01167">
    <property type="entry name" value="LPXTG_anchor"/>
    <property type="match status" value="1"/>
</dbReference>
<keyword evidence="5" id="KW-0572">Peptidoglycan-anchor</keyword>
<dbReference type="AlphaFoldDB" id="A0A0H4KRH6"/>
<keyword evidence="10" id="KW-1185">Reference proteome</keyword>
<keyword evidence="7" id="KW-1133">Transmembrane helix</keyword>
<dbReference type="InterPro" id="IPR019931">
    <property type="entry name" value="LPXTG_anchor"/>
</dbReference>
<organism evidence="9 10">
    <name type="scientific">Priestia filamentosa</name>
    <dbReference type="NCBI Taxonomy" id="1402861"/>
    <lineage>
        <taxon>Bacteria</taxon>
        <taxon>Bacillati</taxon>
        <taxon>Bacillota</taxon>
        <taxon>Bacilli</taxon>
        <taxon>Bacillales</taxon>
        <taxon>Bacillaceae</taxon>
        <taxon>Priestia</taxon>
    </lineage>
</organism>
<feature type="compositionally biased region" description="Basic and acidic residues" evidence="6">
    <location>
        <begin position="72"/>
        <end position="101"/>
    </location>
</feature>
<feature type="compositionally biased region" description="Basic and acidic residues" evidence="6">
    <location>
        <begin position="110"/>
        <end position="136"/>
    </location>
</feature>
<evidence type="ECO:0000313" key="10">
    <source>
        <dbReference type="Proteomes" id="UP000036202"/>
    </source>
</evidence>
<reference evidence="9 10" key="1">
    <citation type="journal article" date="2015" name="PLoS ONE">
        <title>Genome Sequence of Bacillus endophyticus and Analysis of Its Companion Mechanism in the Ketogulonigenium vulgare-Bacillus Strain Consortium.</title>
        <authorList>
            <person name="Jia N."/>
            <person name="Du J."/>
            <person name="Ding M.Z."/>
            <person name="Gao F."/>
            <person name="Yuan Y.J."/>
        </authorList>
    </citation>
    <scope>NUCLEOTIDE SEQUENCE [LARGE SCALE GENOMIC DNA]</scope>
    <source>
        <strain evidence="9 10">Hbe603</strain>
    </source>
</reference>
<evidence type="ECO:0000256" key="5">
    <source>
        <dbReference type="ARBA" id="ARBA00023088"/>
    </source>
</evidence>
<feature type="domain" description="Gram-positive cocci surface proteins LPxTG" evidence="8">
    <location>
        <begin position="139"/>
        <end position="170"/>
    </location>
</feature>
<dbReference type="PROSITE" id="PS50847">
    <property type="entry name" value="GRAM_POS_ANCHORING"/>
    <property type="match status" value="1"/>
</dbReference>
<evidence type="ECO:0000313" key="9">
    <source>
        <dbReference type="EMBL" id="AKO95004.2"/>
    </source>
</evidence>
<name>A0A0H4KRH6_9BACI</name>
<evidence type="ECO:0000259" key="8">
    <source>
        <dbReference type="PROSITE" id="PS50847"/>
    </source>
</evidence>
<dbReference type="EMBL" id="CP011974">
    <property type="protein sequence ID" value="AKO95004.2"/>
    <property type="molecule type" value="Genomic_DNA"/>
</dbReference>
<gene>
    <name evidence="9" type="ORF">BEH_07420</name>
</gene>
<keyword evidence="7" id="KW-0812">Transmembrane</keyword>
<keyword evidence="2" id="KW-0134">Cell wall</keyword>
<keyword evidence="3" id="KW-0964">Secreted</keyword>
<keyword evidence="7" id="KW-0472">Membrane</keyword>
<accession>A0A0H4KRH6</accession>
<dbReference type="Pfam" id="PF00746">
    <property type="entry name" value="Gram_pos_anchor"/>
    <property type="match status" value="1"/>
</dbReference>
<feature type="region of interest" description="Disordered" evidence="6">
    <location>
        <begin position="54"/>
        <end position="144"/>
    </location>
</feature>